<sequence>MFGQELRTPVDLVFGAPPKPEVEGGHEMDYLRRLQERLQVAHVFSCQAQASSGARQKRTYDTRCWGQDFTPGDRVWIYCPSQTKGMSSKLRSHWQGPGEILQRLG</sequence>
<reference evidence="1" key="1">
    <citation type="journal article" date="2023" name="Science">
        <title>Genome structures resolve the early diversification of teleost fishes.</title>
        <authorList>
            <person name="Parey E."/>
            <person name="Louis A."/>
            <person name="Montfort J."/>
            <person name="Bouchez O."/>
            <person name="Roques C."/>
            <person name="Iampietro C."/>
            <person name="Lluch J."/>
            <person name="Castinel A."/>
            <person name="Donnadieu C."/>
            <person name="Desvignes T."/>
            <person name="Floi Bucao C."/>
            <person name="Jouanno E."/>
            <person name="Wen M."/>
            <person name="Mejri S."/>
            <person name="Dirks R."/>
            <person name="Jansen H."/>
            <person name="Henkel C."/>
            <person name="Chen W.J."/>
            <person name="Zahm M."/>
            <person name="Cabau C."/>
            <person name="Klopp C."/>
            <person name="Thompson A.W."/>
            <person name="Robinson-Rechavi M."/>
            <person name="Braasch I."/>
            <person name="Lecointre G."/>
            <person name="Bobe J."/>
            <person name="Postlethwait J.H."/>
            <person name="Berthelot C."/>
            <person name="Roest Crollius H."/>
            <person name="Guiguen Y."/>
        </authorList>
    </citation>
    <scope>NUCLEOTIDE SEQUENCE</scope>
    <source>
        <strain evidence="1">NC1722</strain>
    </source>
</reference>
<proteinExistence type="predicted"/>
<dbReference type="Proteomes" id="UP001221898">
    <property type="component" value="Unassembled WGS sequence"/>
</dbReference>
<comment type="caution">
    <text evidence="1">The sequence shown here is derived from an EMBL/GenBank/DDBJ whole genome shotgun (WGS) entry which is preliminary data.</text>
</comment>
<name>A0AAD7WIU3_9TELE</name>
<protein>
    <submittedName>
        <fullName evidence="1">Uncharacterized protein</fullName>
    </submittedName>
</protein>
<gene>
    <name evidence="1" type="ORF">AAFF_G00436330</name>
</gene>
<keyword evidence="2" id="KW-1185">Reference proteome</keyword>
<evidence type="ECO:0000313" key="2">
    <source>
        <dbReference type="Proteomes" id="UP001221898"/>
    </source>
</evidence>
<dbReference type="EMBL" id="JAINUG010000096">
    <property type="protein sequence ID" value="KAJ8397634.1"/>
    <property type="molecule type" value="Genomic_DNA"/>
</dbReference>
<dbReference type="AlphaFoldDB" id="A0AAD7WIU3"/>
<organism evidence="1 2">
    <name type="scientific">Aldrovandia affinis</name>
    <dbReference type="NCBI Taxonomy" id="143900"/>
    <lineage>
        <taxon>Eukaryota</taxon>
        <taxon>Metazoa</taxon>
        <taxon>Chordata</taxon>
        <taxon>Craniata</taxon>
        <taxon>Vertebrata</taxon>
        <taxon>Euteleostomi</taxon>
        <taxon>Actinopterygii</taxon>
        <taxon>Neopterygii</taxon>
        <taxon>Teleostei</taxon>
        <taxon>Notacanthiformes</taxon>
        <taxon>Halosauridae</taxon>
        <taxon>Aldrovandia</taxon>
    </lineage>
</organism>
<accession>A0AAD7WIU3</accession>
<evidence type="ECO:0000313" key="1">
    <source>
        <dbReference type="EMBL" id="KAJ8397634.1"/>
    </source>
</evidence>